<comment type="caution">
    <text evidence="1">The sequence shown here is derived from an EMBL/GenBank/DDBJ whole genome shotgun (WGS) entry which is preliminary data.</text>
</comment>
<evidence type="ECO:0000313" key="2">
    <source>
        <dbReference type="Proteomes" id="UP000626109"/>
    </source>
</evidence>
<dbReference type="AlphaFoldDB" id="A0A813JAM3"/>
<evidence type="ECO:0000313" key="1">
    <source>
        <dbReference type="EMBL" id="CAE8671277.1"/>
    </source>
</evidence>
<organism evidence="1 2">
    <name type="scientific">Polarella glacialis</name>
    <name type="common">Dinoflagellate</name>
    <dbReference type="NCBI Taxonomy" id="89957"/>
    <lineage>
        <taxon>Eukaryota</taxon>
        <taxon>Sar</taxon>
        <taxon>Alveolata</taxon>
        <taxon>Dinophyceae</taxon>
        <taxon>Suessiales</taxon>
        <taxon>Suessiaceae</taxon>
        <taxon>Polarella</taxon>
    </lineage>
</organism>
<sequence>CGNLGAFAARLSNGSVVTWGDAFFRFSLLAIAPLVATDVVHICATSLTAFAAFKANGSVLAVHFFGGDSSKVAPHQTEGVVQVCGTNTACAALMIDGSVVTWGNDAEGGDSSGVASLLTEGVVEVYSNYRDFVALKADGSVVTWGDDDQGGDSSEVAALLTEGVVQICGSEMAFAAIKADGSVVSWGNPRFGGDSSAVAHLLTEGVTAIF</sequence>
<dbReference type="Proteomes" id="UP000626109">
    <property type="component" value="Unassembled WGS sequence"/>
</dbReference>
<proteinExistence type="predicted"/>
<dbReference type="EMBL" id="CAJNNW010023860">
    <property type="protein sequence ID" value="CAE8671277.1"/>
    <property type="molecule type" value="Genomic_DNA"/>
</dbReference>
<dbReference type="Gene3D" id="2.130.10.30">
    <property type="entry name" value="Regulator of chromosome condensation 1/beta-lactamase-inhibitor protein II"/>
    <property type="match status" value="1"/>
</dbReference>
<dbReference type="InterPro" id="IPR009091">
    <property type="entry name" value="RCC1/BLIP-II"/>
</dbReference>
<reference evidence="1" key="1">
    <citation type="submission" date="2021-02" db="EMBL/GenBank/DDBJ databases">
        <authorList>
            <person name="Dougan E. K."/>
            <person name="Rhodes N."/>
            <person name="Thang M."/>
            <person name="Chan C."/>
        </authorList>
    </citation>
    <scope>NUCLEOTIDE SEQUENCE</scope>
</reference>
<name>A0A813JAM3_POLGL</name>
<gene>
    <name evidence="1" type="ORF">PGLA2088_LOCUS17677</name>
</gene>
<feature type="non-terminal residue" evidence="1">
    <location>
        <position position="210"/>
    </location>
</feature>
<protein>
    <submittedName>
        <fullName evidence="1">Uncharacterized protein</fullName>
    </submittedName>
</protein>
<accession>A0A813JAM3</accession>
<dbReference type="SUPFAM" id="SSF50985">
    <property type="entry name" value="RCC1/BLIP-II"/>
    <property type="match status" value="1"/>
</dbReference>